<dbReference type="InParanoid" id="B9RN08"/>
<dbReference type="GO" id="GO:0046872">
    <property type="term" value="F:metal ion binding"/>
    <property type="evidence" value="ECO:0007669"/>
    <property type="project" value="UniProtKB-KW"/>
</dbReference>
<evidence type="ECO:0000256" key="1">
    <source>
        <dbReference type="ARBA" id="ARBA00022723"/>
    </source>
</evidence>
<keyword evidence="6" id="KW-1185">Reference proteome</keyword>
<dbReference type="Pfam" id="PF23166">
    <property type="entry name" value="Ig_N_CWD1"/>
    <property type="match status" value="1"/>
</dbReference>
<dbReference type="eggNOG" id="ENOG502QSQR">
    <property type="taxonomic scope" value="Eukaryota"/>
</dbReference>
<dbReference type="EMBL" id="EQ973790">
    <property type="protein sequence ID" value="EEF47131.1"/>
    <property type="molecule type" value="Genomic_DNA"/>
</dbReference>
<accession>B9RN08</accession>
<dbReference type="AlphaFoldDB" id="B9RN08"/>
<evidence type="ECO:0000259" key="3">
    <source>
        <dbReference type="Pfam" id="PF23166"/>
    </source>
</evidence>
<gene>
    <name evidence="5" type="ORF">RCOM_1342090</name>
</gene>
<feature type="domain" description="Alpha-glucan water dikinase-like N-terminal Ig-like" evidence="3">
    <location>
        <begin position="102"/>
        <end position="159"/>
    </location>
</feature>
<dbReference type="PANTHER" id="PTHR46999">
    <property type="entry name" value="ALPHA-GLUCAN WATER DIKINASE 1, CHLOROPLASTIC-RELATED"/>
    <property type="match status" value="1"/>
</dbReference>
<protein>
    <submittedName>
        <fullName evidence="5">Alpha-glucan water dikinase, chloroplast, putative</fullName>
        <ecNumber evidence="5">2.7.9.4</ecNumber>
    </submittedName>
</protein>
<dbReference type="InterPro" id="IPR055495">
    <property type="entry name" value="CWD_DUF7067"/>
</dbReference>
<organism evidence="5 6">
    <name type="scientific">Ricinus communis</name>
    <name type="common">Castor bean</name>
    <dbReference type="NCBI Taxonomy" id="3988"/>
    <lineage>
        <taxon>Eukaryota</taxon>
        <taxon>Viridiplantae</taxon>
        <taxon>Streptophyta</taxon>
        <taxon>Embryophyta</taxon>
        <taxon>Tracheophyta</taxon>
        <taxon>Spermatophyta</taxon>
        <taxon>Magnoliopsida</taxon>
        <taxon>eudicotyledons</taxon>
        <taxon>Gunneridae</taxon>
        <taxon>Pentapetalae</taxon>
        <taxon>rosids</taxon>
        <taxon>fabids</taxon>
        <taxon>Malpighiales</taxon>
        <taxon>Euphorbiaceae</taxon>
        <taxon>Acalyphoideae</taxon>
        <taxon>Acalypheae</taxon>
        <taxon>Ricinus</taxon>
    </lineage>
</organism>
<dbReference type="EC" id="2.7.9.4" evidence="5"/>
<dbReference type="PANTHER" id="PTHR46999:SF4">
    <property type="entry name" value="ALPHA-GLUCAN WATER DIKINASE 2"/>
    <property type="match status" value="1"/>
</dbReference>
<dbReference type="Proteomes" id="UP000008311">
    <property type="component" value="Unassembled WGS sequence"/>
</dbReference>
<evidence type="ECO:0000259" key="4">
    <source>
        <dbReference type="Pfam" id="PF23229"/>
    </source>
</evidence>
<dbReference type="STRING" id="3988.B9RN08"/>
<feature type="domain" description="DUF7067" evidence="4">
    <location>
        <begin position="173"/>
        <end position="226"/>
    </location>
</feature>
<keyword evidence="5" id="KW-0808">Transferase</keyword>
<keyword evidence="1" id="KW-0479">Metal-binding</keyword>
<keyword evidence="2" id="KW-0119">Carbohydrate metabolism</keyword>
<dbReference type="Pfam" id="PF23229">
    <property type="entry name" value="DUF7067"/>
    <property type="match status" value="1"/>
</dbReference>
<evidence type="ECO:0000313" key="6">
    <source>
        <dbReference type="Proteomes" id="UP000008311"/>
    </source>
</evidence>
<evidence type="ECO:0000256" key="2">
    <source>
        <dbReference type="ARBA" id="ARBA00023277"/>
    </source>
</evidence>
<evidence type="ECO:0000313" key="5">
    <source>
        <dbReference type="EMBL" id="EEF47131.1"/>
    </source>
</evidence>
<reference evidence="6" key="1">
    <citation type="journal article" date="2010" name="Nat. Biotechnol.">
        <title>Draft genome sequence of the oilseed species Ricinus communis.</title>
        <authorList>
            <person name="Chan A.P."/>
            <person name="Crabtree J."/>
            <person name="Zhao Q."/>
            <person name="Lorenzi H."/>
            <person name="Orvis J."/>
            <person name="Puiu D."/>
            <person name="Melake-Berhan A."/>
            <person name="Jones K.M."/>
            <person name="Redman J."/>
            <person name="Chen G."/>
            <person name="Cahoon E.B."/>
            <person name="Gedil M."/>
            <person name="Stanke M."/>
            <person name="Haas B.J."/>
            <person name="Wortman J.R."/>
            <person name="Fraser-Liggett C.M."/>
            <person name="Ravel J."/>
            <person name="Rabinowicz P.D."/>
        </authorList>
    </citation>
    <scope>NUCLEOTIDE SEQUENCE [LARGE SCALE GENOMIC DNA]</scope>
    <source>
        <strain evidence="6">cv. Hale</strain>
    </source>
</reference>
<sequence>MVIETSTLPMSSLLVETLLLLTGPIAGGLLRNQLGEWIARFSQSIGDFSVSKSELRGLFSVCVELDSKAVVDSLSQEVGDDPSCCSLVLVICELISRPWQFSNWFIPTDKSSGTTSYKQGALETSFAKDPKLRAIEFVLKDGCSNRWMKLNNGNSRVDLPNHDENTIHPPVSKDLIQHKVYLIWESKDRRVSTAEQQKHDYDDAMRALQNQLIRGTFLNDLQSSCISASTNTKALNTSKGAI</sequence>
<dbReference type="GO" id="GO:0050521">
    <property type="term" value="F:alpha-glucan, water dikinase activity"/>
    <property type="evidence" value="ECO:0007669"/>
    <property type="project" value="UniProtKB-EC"/>
</dbReference>
<proteinExistence type="predicted"/>
<dbReference type="InterPro" id="IPR056301">
    <property type="entry name" value="GWD-like_N_Ig"/>
</dbReference>
<name>B9RN08_RICCO</name>